<comment type="caution">
    <text evidence="1">The sequence shown here is derived from an EMBL/GenBank/DDBJ whole genome shotgun (WGS) entry which is preliminary data.</text>
</comment>
<name>A0ACC0TXT2_9AGAM</name>
<gene>
    <name evidence="1" type="ORF">F5148DRAFT_1289336</name>
</gene>
<keyword evidence="2" id="KW-1185">Reference proteome</keyword>
<dbReference type="Proteomes" id="UP001207468">
    <property type="component" value="Unassembled WGS sequence"/>
</dbReference>
<proteinExistence type="predicted"/>
<dbReference type="EMBL" id="JAGFNK010000318">
    <property type="protein sequence ID" value="KAI9453060.1"/>
    <property type="molecule type" value="Genomic_DNA"/>
</dbReference>
<protein>
    <submittedName>
        <fullName evidence="1">Uncharacterized protein</fullName>
    </submittedName>
</protein>
<organism evidence="1 2">
    <name type="scientific">Russula earlei</name>
    <dbReference type="NCBI Taxonomy" id="71964"/>
    <lineage>
        <taxon>Eukaryota</taxon>
        <taxon>Fungi</taxon>
        <taxon>Dikarya</taxon>
        <taxon>Basidiomycota</taxon>
        <taxon>Agaricomycotina</taxon>
        <taxon>Agaricomycetes</taxon>
        <taxon>Russulales</taxon>
        <taxon>Russulaceae</taxon>
        <taxon>Russula</taxon>
    </lineage>
</organism>
<reference evidence="1" key="1">
    <citation type="submission" date="2021-03" db="EMBL/GenBank/DDBJ databases">
        <title>Evolutionary priming and transition to the ectomycorrhizal habit in an iconic lineage of mushroom-forming fungi: is preadaptation a requirement?</title>
        <authorList>
            <consortium name="DOE Joint Genome Institute"/>
            <person name="Looney B.P."/>
            <person name="Miyauchi S."/>
            <person name="Morin E."/>
            <person name="Drula E."/>
            <person name="Courty P.E."/>
            <person name="Chicoki N."/>
            <person name="Fauchery L."/>
            <person name="Kohler A."/>
            <person name="Kuo A."/>
            <person name="LaButti K."/>
            <person name="Pangilinan J."/>
            <person name="Lipzen A."/>
            <person name="Riley R."/>
            <person name="Andreopoulos W."/>
            <person name="He G."/>
            <person name="Johnson J."/>
            <person name="Barry K.W."/>
            <person name="Grigoriev I.V."/>
            <person name="Nagy L."/>
            <person name="Hibbett D."/>
            <person name="Henrissat B."/>
            <person name="Matheny P.B."/>
            <person name="Labbe J."/>
            <person name="Martin A.F."/>
        </authorList>
    </citation>
    <scope>NUCLEOTIDE SEQUENCE</scope>
    <source>
        <strain evidence="1">BPL698</strain>
    </source>
</reference>
<evidence type="ECO:0000313" key="2">
    <source>
        <dbReference type="Proteomes" id="UP001207468"/>
    </source>
</evidence>
<evidence type="ECO:0000313" key="1">
    <source>
        <dbReference type="EMBL" id="KAI9453060.1"/>
    </source>
</evidence>
<accession>A0ACC0TXT2</accession>
<sequence>MTTANQSIFLATINALPDDVLVDIFYFYANNWQIELRTGWHTLVHVCQRWRYVVFASPRRLNLRLVYTGKRPTSEMLDIWPALPVVIRPTTYSSSICENITTFLDSGHRHRICEIDLPRIPTSHWDIFAAATQKPFPELTSLDIGVKGNTAVSLPDSFSAPLLRHLSLHNYSFPGVPKLLLSANHLIVLSLWNIPDSEYISSQALGTALSVMSRLETLRVQFRSFQYPASRYPPPLTCSLLPSLTNLMFDGVHEYLEDLLAQIEAPLLNHLKITFFMDVNFVVPQLHQLTSYAESFKKCHTASVYAYDDAIEFGLFREAFYSPDLSMKIKCRELDRQLSSLAQVCNSSLSLLSTLGQLRITDCSSPWESNRETTQWLDFLDPFTSVTDLILDYGVVAEVCRALEEHAEERVTGVLPALQRIFLSGFQPSESDPEFIEGFVAARKLSGHPVALYPWR</sequence>